<gene>
    <name evidence="3" type="ORF">T472_0200875</name>
</gene>
<keyword evidence="4" id="KW-1185">Reference proteome</keyword>
<dbReference type="OrthoDB" id="570195at2"/>
<reference evidence="3 4" key="1">
    <citation type="journal article" date="2014" name="Genome Announc.">
        <title>Genome Sequence of Youngiibacter fragilis, the Type Strain of the Genus Youngiibacter.</title>
        <authorList>
            <person name="Wawrik C.B."/>
            <person name="Callaghan A.V."/>
            <person name="Stamps B.W."/>
            <person name="Wawrik B."/>
        </authorList>
    </citation>
    <scope>NUCLEOTIDE SEQUENCE [LARGE SCALE GENOMIC DNA]</scope>
    <source>
        <strain evidence="3 4">232.1</strain>
    </source>
</reference>
<protein>
    <recommendedName>
        <fullName evidence="2">Zinc-ribbon domain-containing protein</fullName>
    </recommendedName>
</protein>
<evidence type="ECO:0000259" key="2">
    <source>
        <dbReference type="Pfam" id="PF13240"/>
    </source>
</evidence>
<proteinExistence type="predicted"/>
<accession>V7I9G0</accession>
<evidence type="ECO:0000313" key="3">
    <source>
        <dbReference type="EMBL" id="ETA82473.1"/>
    </source>
</evidence>
<keyword evidence="1" id="KW-0812">Transmembrane</keyword>
<dbReference type="AlphaFoldDB" id="V7I9G0"/>
<dbReference type="InterPro" id="IPR026870">
    <property type="entry name" value="Zinc_ribbon_dom"/>
</dbReference>
<sequence length="271" mass="29923">MYCESCGKQIPDDSRFCEFCGNPVKDGSNEGSYDDSVEGMVSYAAEEVNEDLNGKNKASKRRGSGYGSYGRKRARIRVLPVILTALIAAGGYWAVKSFGGDIGIPDIPGIILGKEDGGREISKDDFSWYIPASYDEVPQGGTALPYKDILGEWKVMAVNHVSEPEETFFSTAVIKENSSAGEGKTLDTAVEFTHHYVEFDGEKSEFEGDDARDLLHANFEDGYLSMALGDDRLAEVIFWEKDGKEYGQSHIYSDWDKDGIADLVNVLLFVR</sequence>
<evidence type="ECO:0000256" key="1">
    <source>
        <dbReference type="SAM" id="Phobius"/>
    </source>
</evidence>
<keyword evidence="1" id="KW-1133">Transmembrane helix</keyword>
<feature type="transmembrane region" description="Helical" evidence="1">
    <location>
        <begin position="78"/>
        <end position="95"/>
    </location>
</feature>
<comment type="caution">
    <text evidence="3">The sequence shown here is derived from an EMBL/GenBank/DDBJ whole genome shotgun (WGS) entry which is preliminary data.</text>
</comment>
<name>V7I9G0_9CLOT</name>
<dbReference type="Proteomes" id="UP000017747">
    <property type="component" value="Unassembled WGS sequence"/>
</dbReference>
<dbReference type="STRING" id="994573.T472_0200875"/>
<dbReference type="EMBL" id="AXUN02000013">
    <property type="protein sequence ID" value="ETA82473.1"/>
    <property type="molecule type" value="Genomic_DNA"/>
</dbReference>
<dbReference type="Pfam" id="PF13240">
    <property type="entry name" value="Zn_Ribbon_1"/>
    <property type="match status" value="1"/>
</dbReference>
<keyword evidence="1" id="KW-0472">Membrane</keyword>
<organism evidence="3 4">
    <name type="scientific">Youngiibacter fragilis 232.1</name>
    <dbReference type="NCBI Taxonomy" id="994573"/>
    <lineage>
        <taxon>Bacteria</taxon>
        <taxon>Bacillati</taxon>
        <taxon>Bacillota</taxon>
        <taxon>Clostridia</taxon>
        <taxon>Eubacteriales</taxon>
        <taxon>Clostridiaceae</taxon>
        <taxon>Youngiibacter</taxon>
    </lineage>
</organism>
<feature type="domain" description="Zinc-ribbon" evidence="2">
    <location>
        <begin position="2"/>
        <end position="24"/>
    </location>
</feature>
<evidence type="ECO:0000313" key="4">
    <source>
        <dbReference type="Proteomes" id="UP000017747"/>
    </source>
</evidence>